<evidence type="ECO:0000313" key="3">
    <source>
        <dbReference type="Proteomes" id="UP000720189"/>
    </source>
</evidence>
<keyword evidence="1" id="KW-0812">Transmembrane</keyword>
<dbReference type="Proteomes" id="UP000720189">
    <property type="component" value="Unassembled WGS sequence"/>
</dbReference>
<keyword evidence="1" id="KW-1133">Transmembrane helix</keyword>
<proteinExistence type="predicted"/>
<dbReference type="EMBL" id="JAGMUX010000001">
    <property type="protein sequence ID" value="KAH7270323.1"/>
    <property type="molecule type" value="Genomic_DNA"/>
</dbReference>
<keyword evidence="1" id="KW-0472">Membrane</keyword>
<evidence type="ECO:0000313" key="2">
    <source>
        <dbReference type="EMBL" id="KAH7270323.1"/>
    </source>
</evidence>
<reference evidence="2" key="1">
    <citation type="journal article" date="2021" name="Nat. Commun.">
        <title>Genetic determinants of endophytism in the Arabidopsis root mycobiome.</title>
        <authorList>
            <person name="Mesny F."/>
            <person name="Miyauchi S."/>
            <person name="Thiergart T."/>
            <person name="Pickel B."/>
            <person name="Atanasova L."/>
            <person name="Karlsson M."/>
            <person name="Huettel B."/>
            <person name="Barry K.W."/>
            <person name="Haridas S."/>
            <person name="Chen C."/>
            <person name="Bauer D."/>
            <person name="Andreopoulos W."/>
            <person name="Pangilinan J."/>
            <person name="LaButti K."/>
            <person name="Riley R."/>
            <person name="Lipzen A."/>
            <person name="Clum A."/>
            <person name="Drula E."/>
            <person name="Henrissat B."/>
            <person name="Kohler A."/>
            <person name="Grigoriev I.V."/>
            <person name="Martin F.M."/>
            <person name="Hacquard S."/>
        </authorList>
    </citation>
    <scope>NUCLEOTIDE SEQUENCE</scope>
    <source>
        <strain evidence="2">MPI-CAGE-AT-0023</strain>
    </source>
</reference>
<organism evidence="2 3">
    <name type="scientific">Fusarium redolens</name>
    <dbReference type="NCBI Taxonomy" id="48865"/>
    <lineage>
        <taxon>Eukaryota</taxon>
        <taxon>Fungi</taxon>
        <taxon>Dikarya</taxon>
        <taxon>Ascomycota</taxon>
        <taxon>Pezizomycotina</taxon>
        <taxon>Sordariomycetes</taxon>
        <taxon>Hypocreomycetidae</taxon>
        <taxon>Hypocreales</taxon>
        <taxon>Nectriaceae</taxon>
        <taxon>Fusarium</taxon>
        <taxon>Fusarium redolens species complex</taxon>
    </lineage>
</organism>
<dbReference type="RefSeq" id="XP_046057091.1">
    <property type="nucleotide sequence ID" value="XM_046186049.1"/>
</dbReference>
<gene>
    <name evidence="2" type="ORF">BKA55DRAFT_41468</name>
</gene>
<sequence>MHSVVLFGFYNLLFSYQFLCILLRISQIDCTCSQIPNNTSQLIILAELPGSSKLSLWVRLRRPFKNSLNPGQQETNKDTAKQRLSAARKIILLVLTDV</sequence>
<protein>
    <submittedName>
        <fullName evidence="2">Uncharacterized protein</fullName>
    </submittedName>
</protein>
<feature type="transmembrane region" description="Helical" evidence="1">
    <location>
        <begin position="6"/>
        <end position="25"/>
    </location>
</feature>
<accession>A0A9P9R9I1</accession>
<dbReference type="AlphaFoldDB" id="A0A9P9R9I1"/>
<keyword evidence="3" id="KW-1185">Reference proteome</keyword>
<evidence type="ECO:0000256" key="1">
    <source>
        <dbReference type="SAM" id="Phobius"/>
    </source>
</evidence>
<comment type="caution">
    <text evidence="2">The sequence shown here is derived from an EMBL/GenBank/DDBJ whole genome shotgun (WGS) entry which is preliminary data.</text>
</comment>
<dbReference type="GeneID" id="70216003"/>
<name>A0A9P9R9I1_FUSRE</name>